<dbReference type="InterPro" id="IPR002306">
    <property type="entry name" value="Trp-tRNA-ligase"/>
</dbReference>
<keyword evidence="6 10" id="KW-0648">Protein biosynthesis</keyword>
<evidence type="ECO:0000256" key="9">
    <source>
        <dbReference type="NCBIfam" id="TIGR00233"/>
    </source>
</evidence>
<evidence type="ECO:0000256" key="2">
    <source>
        <dbReference type="ARBA" id="ARBA00013161"/>
    </source>
</evidence>
<dbReference type="InterPro" id="IPR014729">
    <property type="entry name" value="Rossmann-like_a/b/a_fold"/>
</dbReference>
<keyword evidence="12" id="KW-1185">Reference proteome</keyword>
<name>A0A1I5M800_9BACT</name>
<dbReference type="InterPro" id="IPR001412">
    <property type="entry name" value="aa-tRNA-synth_I_CS"/>
</dbReference>
<evidence type="ECO:0000256" key="8">
    <source>
        <dbReference type="ARBA" id="ARBA00049929"/>
    </source>
</evidence>
<dbReference type="Gene3D" id="3.40.50.620">
    <property type="entry name" value="HUPs"/>
    <property type="match status" value="1"/>
</dbReference>
<comment type="similarity">
    <text evidence="1 10">Belongs to the class-I aminoacyl-tRNA synthetase family.</text>
</comment>
<dbReference type="FunFam" id="1.10.240.10:FF:000005">
    <property type="entry name" value="Tryptophan--tRNA ligase"/>
    <property type="match status" value="1"/>
</dbReference>
<dbReference type="PROSITE" id="PS00178">
    <property type="entry name" value="AA_TRNA_LIGASE_I"/>
    <property type="match status" value="1"/>
</dbReference>
<dbReference type="EC" id="6.1.1.2" evidence="2 9"/>
<dbReference type="GO" id="GO:0006436">
    <property type="term" value="P:tryptophanyl-tRNA aminoacylation"/>
    <property type="evidence" value="ECO:0007669"/>
    <property type="project" value="UniProtKB-UniRule"/>
</dbReference>
<dbReference type="InterPro" id="IPR050203">
    <property type="entry name" value="Trp-tRNA_synthetase"/>
</dbReference>
<keyword evidence="3 10" id="KW-0436">Ligase</keyword>
<dbReference type="CDD" id="cd00806">
    <property type="entry name" value="TrpRS_core"/>
    <property type="match status" value="1"/>
</dbReference>
<dbReference type="GO" id="GO:0005524">
    <property type="term" value="F:ATP binding"/>
    <property type="evidence" value="ECO:0007669"/>
    <property type="project" value="UniProtKB-KW"/>
</dbReference>
<evidence type="ECO:0000256" key="1">
    <source>
        <dbReference type="ARBA" id="ARBA00005594"/>
    </source>
</evidence>
<keyword evidence="4 10" id="KW-0547">Nucleotide-binding</keyword>
<keyword evidence="7 10" id="KW-0030">Aminoacyl-tRNA synthetase</keyword>
<evidence type="ECO:0000313" key="12">
    <source>
        <dbReference type="Proteomes" id="UP000199227"/>
    </source>
</evidence>
<dbReference type="PRINTS" id="PR01039">
    <property type="entry name" value="TRNASYNTHTRP"/>
</dbReference>
<evidence type="ECO:0000256" key="7">
    <source>
        <dbReference type="ARBA" id="ARBA00023146"/>
    </source>
</evidence>
<dbReference type="Pfam" id="PF00579">
    <property type="entry name" value="tRNA-synt_1b"/>
    <property type="match status" value="1"/>
</dbReference>
<dbReference type="InterPro" id="IPR002305">
    <property type="entry name" value="aa-tRNA-synth_Ic"/>
</dbReference>
<protein>
    <recommendedName>
        <fullName evidence="2 9">Tryptophan--tRNA ligase</fullName>
        <ecNumber evidence="2 9">6.1.1.2</ecNumber>
    </recommendedName>
</protein>
<dbReference type="Gene3D" id="1.10.240.10">
    <property type="entry name" value="Tyrosyl-Transfer RNA Synthetase"/>
    <property type="match status" value="1"/>
</dbReference>
<evidence type="ECO:0000256" key="6">
    <source>
        <dbReference type="ARBA" id="ARBA00022917"/>
    </source>
</evidence>
<dbReference type="PANTHER" id="PTHR43766:SF1">
    <property type="entry name" value="TRYPTOPHAN--TRNA LIGASE, MITOCHONDRIAL"/>
    <property type="match status" value="1"/>
</dbReference>
<dbReference type="SUPFAM" id="SSF52374">
    <property type="entry name" value="Nucleotidylyl transferase"/>
    <property type="match status" value="1"/>
</dbReference>
<evidence type="ECO:0000256" key="5">
    <source>
        <dbReference type="ARBA" id="ARBA00022840"/>
    </source>
</evidence>
<organism evidence="11 12">
    <name type="scientific">Hydrogenimonas thermophila</name>
    <dbReference type="NCBI Taxonomy" id="223786"/>
    <lineage>
        <taxon>Bacteria</taxon>
        <taxon>Pseudomonadati</taxon>
        <taxon>Campylobacterota</taxon>
        <taxon>Epsilonproteobacteria</taxon>
        <taxon>Campylobacterales</taxon>
        <taxon>Hydrogenimonadaceae</taxon>
        <taxon>Hydrogenimonas</taxon>
    </lineage>
</organism>
<dbReference type="GO" id="GO:0004830">
    <property type="term" value="F:tryptophan-tRNA ligase activity"/>
    <property type="evidence" value="ECO:0007669"/>
    <property type="project" value="UniProtKB-UniRule"/>
</dbReference>
<dbReference type="EMBL" id="FOXB01000005">
    <property type="protein sequence ID" value="SFP05669.1"/>
    <property type="molecule type" value="Genomic_DNA"/>
</dbReference>
<sequence>MRIVSGMRPTGKLHLGHYLGVLKNWVNLQENNECHFFVADWHALSTSYEDKLNLRLLGKELVKDWIAAGIDPEKSALFVQSAIKEHAELYVLLNMITPLGWLERNPTYKDQLAQMQHKDIHTAGFLTYPVLQAADIILYQADVVPIGEDQKPHLEITREIVRRFHHLFNCEVFKEPKEMLTQTSRLLGLDGRKMSKSYNNAIFLSDTPEEVWQKLRGAKTDTQRVRRNDPGNPDVCLVYDYHKALTDNATVEQIANECRAGTIGCFDCKKICANSIENLLEPMRERRAKLDDDTIDGIIEKGNKIAKEEAAKTMEKANKAVFEISCEI</sequence>
<evidence type="ECO:0000256" key="4">
    <source>
        <dbReference type="ARBA" id="ARBA00022741"/>
    </source>
</evidence>
<dbReference type="NCBIfam" id="TIGR00233">
    <property type="entry name" value="trpS"/>
    <property type="match status" value="1"/>
</dbReference>
<dbReference type="RefSeq" id="WP_092911008.1">
    <property type="nucleotide sequence ID" value="NZ_FOXB01000005.1"/>
</dbReference>
<reference evidence="11 12" key="1">
    <citation type="submission" date="2016-10" db="EMBL/GenBank/DDBJ databases">
        <authorList>
            <person name="de Groot N.N."/>
        </authorList>
    </citation>
    <scope>NUCLEOTIDE SEQUENCE [LARGE SCALE GENOMIC DNA]</scope>
    <source>
        <strain evidence="11 12">EP1-55-1</strain>
    </source>
</reference>
<dbReference type="PANTHER" id="PTHR43766">
    <property type="entry name" value="TRYPTOPHAN--TRNA LIGASE, MITOCHONDRIAL"/>
    <property type="match status" value="1"/>
</dbReference>
<gene>
    <name evidence="11" type="ORF">SAMN05216234_10550</name>
</gene>
<dbReference type="AlphaFoldDB" id="A0A1I5M800"/>
<evidence type="ECO:0000313" key="11">
    <source>
        <dbReference type="EMBL" id="SFP05669.1"/>
    </source>
</evidence>
<accession>A0A1I5M800</accession>
<dbReference type="OrthoDB" id="9801042at2"/>
<keyword evidence="5 10" id="KW-0067">ATP-binding</keyword>
<evidence type="ECO:0000256" key="3">
    <source>
        <dbReference type="ARBA" id="ARBA00022598"/>
    </source>
</evidence>
<dbReference type="GO" id="GO:0005829">
    <property type="term" value="C:cytosol"/>
    <property type="evidence" value="ECO:0007669"/>
    <property type="project" value="TreeGrafter"/>
</dbReference>
<proteinExistence type="inferred from homology"/>
<evidence type="ECO:0000256" key="10">
    <source>
        <dbReference type="RuleBase" id="RU363036"/>
    </source>
</evidence>
<dbReference type="STRING" id="223786.SAMN05216234_10550"/>
<comment type="catalytic activity">
    <reaction evidence="8">
        <text>tRNA(Trp) + L-tryptophan + ATP = L-tryptophyl-tRNA(Trp) + AMP + diphosphate + H(+)</text>
        <dbReference type="Rhea" id="RHEA:24080"/>
        <dbReference type="Rhea" id="RHEA-COMP:9671"/>
        <dbReference type="Rhea" id="RHEA-COMP:9705"/>
        <dbReference type="ChEBI" id="CHEBI:15378"/>
        <dbReference type="ChEBI" id="CHEBI:30616"/>
        <dbReference type="ChEBI" id="CHEBI:33019"/>
        <dbReference type="ChEBI" id="CHEBI:57912"/>
        <dbReference type="ChEBI" id="CHEBI:78442"/>
        <dbReference type="ChEBI" id="CHEBI:78535"/>
        <dbReference type="ChEBI" id="CHEBI:456215"/>
        <dbReference type="EC" id="6.1.1.2"/>
    </reaction>
</comment>
<dbReference type="Proteomes" id="UP000199227">
    <property type="component" value="Unassembled WGS sequence"/>
</dbReference>